<protein>
    <recommendedName>
        <fullName evidence="3">DUF2653 domain-containing protein</fullName>
    </recommendedName>
</protein>
<gene>
    <name evidence="1" type="ORF">BI350_11960</name>
</gene>
<dbReference type="Pfam" id="PF10850">
    <property type="entry name" value="DUF2653"/>
    <property type="match status" value="1"/>
</dbReference>
<keyword evidence="2" id="KW-1185">Reference proteome</keyword>
<sequence length="98" mass="11154">MEPLIISEQDIINSICLFMSHEKEIEPDEVEVELIYDDEAEMAFTAETCIQSETELIPTSKMIAALRLWIDLYTDLDGISAGIQLHFNENDGIYATVR</sequence>
<dbReference type="KEGG" id="surl:BI350_11960"/>
<proteinExistence type="predicted"/>
<dbReference type="AlphaFoldDB" id="A0A1D8JHI1"/>
<accession>A0A1D8JHI1</accession>
<reference evidence="1 2" key="1">
    <citation type="submission" date="2016-09" db="EMBL/GenBank/DDBJ databases">
        <title>Complete genome sequence of the Lysinibacillus sphaericus LMG 22257, a specie of Bacillus with ureolytic activity that can effectively biodeposit calcium carbonate.</title>
        <authorList>
            <person name="Yan W."/>
        </authorList>
    </citation>
    <scope>NUCLEOTIDE SEQUENCE [LARGE SCALE GENOMIC DNA]</scope>
    <source>
        <strain evidence="1 2">LMG 22257</strain>
    </source>
</reference>
<dbReference type="InterPro" id="IPR020516">
    <property type="entry name" value="Uncharacterised_YxcD"/>
</dbReference>
<dbReference type="RefSeq" id="WP_075528327.1">
    <property type="nucleotide sequence ID" value="NZ_CP017560.1"/>
</dbReference>
<name>A0A1D8JHI1_9BACL</name>
<evidence type="ECO:0008006" key="3">
    <source>
        <dbReference type="Google" id="ProtNLM"/>
    </source>
</evidence>
<evidence type="ECO:0000313" key="1">
    <source>
        <dbReference type="EMBL" id="AOV08177.1"/>
    </source>
</evidence>
<organism evidence="1 2">
    <name type="scientific">Sporosarcina ureilytica</name>
    <dbReference type="NCBI Taxonomy" id="298596"/>
    <lineage>
        <taxon>Bacteria</taxon>
        <taxon>Bacillati</taxon>
        <taxon>Bacillota</taxon>
        <taxon>Bacilli</taxon>
        <taxon>Bacillales</taxon>
        <taxon>Caryophanaceae</taxon>
        <taxon>Sporosarcina</taxon>
    </lineage>
</organism>
<dbReference type="EMBL" id="CP017560">
    <property type="protein sequence ID" value="AOV08177.1"/>
    <property type="molecule type" value="Genomic_DNA"/>
</dbReference>
<dbReference type="Proteomes" id="UP000185746">
    <property type="component" value="Chromosome"/>
</dbReference>
<evidence type="ECO:0000313" key="2">
    <source>
        <dbReference type="Proteomes" id="UP000185746"/>
    </source>
</evidence>